<gene>
    <name evidence="1" type="ORF">GLW08_12615</name>
</gene>
<evidence type="ECO:0000313" key="2">
    <source>
        <dbReference type="Proteomes" id="UP000466692"/>
    </source>
</evidence>
<keyword evidence="2" id="KW-1185">Reference proteome</keyword>
<name>A0ACC7VHT2_9BACI</name>
<accession>A0ACC7VHT2</accession>
<dbReference type="Proteomes" id="UP000466692">
    <property type="component" value="Unassembled WGS sequence"/>
</dbReference>
<reference evidence="1" key="1">
    <citation type="submission" date="2019-11" db="EMBL/GenBank/DDBJ databases">
        <title>Genome sequences of 17 halophilic strains isolated from different environments.</title>
        <authorList>
            <person name="Furrow R.E."/>
        </authorList>
    </citation>
    <scope>NUCLEOTIDE SEQUENCE</scope>
    <source>
        <strain evidence="1">22510_22_Filter</strain>
    </source>
</reference>
<sequence>MFKNKKEIRELLEKINEEVNISSETIFCNGPGKIEIEKLNEEEFRIMGYGKTPGNRDQDYSYLDKEQVVSMIWRYRKGAQIGFIN</sequence>
<comment type="caution">
    <text evidence="1">The sequence shown here is derived from an EMBL/GenBank/DDBJ whole genome shotgun (WGS) entry which is preliminary data.</text>
</comment>
<organism evidence="1 2">
    <name type="scientific">Pontibacillus yanchengensis</name>
    <dbReference type="NCBI Taxonomy" id="462910"/>
    <lineage>
        <taxon>Bacteria</taxon>
        <taxon>Bacillati</taxon>
        <taxon>Bacillota</taxon>
        <taxon>Bacilli</taxon>
        <taxon>Bacillales</taxon>
        <taxon>Bacillaceae</taxon>
        <taxon>Pontibacillus</taxon>
    </lineage>
</organism>
<dbReference type="EMBL" id="WMEU01000003">
    <property type="protein sequence ID" value="MYL54180.1"/>
    <property type="molecule type" value="Genomic_DNA"/>
</dbReference>
<evidence type="ECO:0000313" key="1">
    <source>
        <dbReference type="EMBL" id="MYL54180.1"/>
    </source>
</evidence>
<proteinExistence type="predicted"/>
<protein>
    <submittedName>
        <fullName evidence="1">Uncharacterized protein</fullName>
    </submittedName>
</protein>